<protein>
    <submittedName>
        <fullName evidence="5">Copia protein</fullName>
    </submittedName>
</protein>
<evidence type="ECO:0000313" key="6">
    <source>
        <dbReference type="Proteomes" id="UP001151760"/>
    </source>
</evidence>
<dbReference type="SUPFAM" id="SSF57756">
    <property type="entry name" value="Retrovirus zinc finger-like domains"/>
    <property type="match status" value="1"/>
</dbReference>
<feature type="coiled-coil region" evidence="1">
    <location>
        <begin position="370"/>
        <end position="401"/>
    </location>
</feature>
<dbReference type="PANTHER" id="PTHR11439">
    <property type="entry name" value="GAG-POL-RELATED RETROTRANSPOSON"/>
    <property type="match status" value="1"/>
</dbReference>
<proteinExistence type="predicted"/>
<reference evidence="5" key="1">
    <citation type="journal article" date="2022" name="Int. J. Mol. Sci.">
        <title>Draft Genome of Tanacetum Coccineum: Genomic Comparison of Closely Related Tanacetum-Family Plants.</title>
        <authorList>
            <person name="Yamashiro T."/>
            <person name="Shiraishi A."/>
            <person name="Nakayama K."/>
            <person name="Satake H."/>
        </authorList>
    </citation>
    <scope>NUCLEOTIDE SEQUENCE</scope>
</reference>
<dbReference type="Pfam" id="PF07727">
    <property type="entry name" value="RVT_2"/>
    <property type="match status" value="1"/>
</dbReference>
<evidence type="ECO:0000259" key="4">
    <source>
        <dbReference type="Pfam" id="PF22936"/>
    </source>
</evidence>
<dbReference type="CDD" id="cd09272">
    <property type="entry name" value="RNase_HI_RT_Ty1"/>
    <property type="match status" value="1"/>
</dbReference>
<feature type="compositionally biased region" description="Basic residues" evidence="2">
    <location>
        <begin position="838"/>
        <end position="851"/>
    </location>
</feature>
<feature type="compositionally biased region" description="Low complexity" evidence="2">
    <location>
        <begin position="794"/>
        <end position="808"/>
    </location>
</feature>
<feature type="region of interest" description="Disordered" evidence="2">
    <location>
        <begin position="781"/>
        <end position="808"/>
    </location>
</feature>
<keyword evidence="6" id="KW-1185">Reference proteome</keyword>
<comment type="caution">
    <text evidence="5">The sequence shown here is derived from an EMBL/GenBank/DDBJ whole genome shotgun (WGS) entry which is preliminary data.</text>
</comment>
<accession>A0ABQ5ANF5</accession>
<feature type="coiled-coil region" evidence="1">
    <location>
        <begin position="944"/>
        <end position="978"/>
    </location>
</feature>
<dbReference type="InterPro" id="IPR054722">
    <property type="entry name" value="PolX-like_BBD"/>
</dbReference>
<name>A0ABQ5ANF5_9ASTR</name>
<feature type="domain" description="Reverse transcriptase Ty1/copia-type" evidence="3">
    <location>
        <begin position="556"/>
        <end position="624"/>
    </location>
</feature>
<organism evidence="5 6">
    <name type="scientific">Tanacetum coccineum</name>
    <dbReference type="NCBI Taxonomy" id="301880"/>
    <lineage>
        <taxon>Eukaryota</taxon>
        <taxon>Viridiplantae</taxon>
        <taxon>Streptophyta</taxon>
        <taxon>Embryophyta</taxon>
        <taxon>Tracheophyta</taxon>
        <taxon>Spermatophyta</taxon>
        <taxon>Magnoliopsida</taxon>
        <taxon>eudicotyledons</taxon>
        <taxon>Gunneridae</taxon>
        <taxon>Pentapetalae</taxon>
        <taxon>asterids</taxon>
        <taxon>campanulids</taxon>
        <taxon>Asterales</taxon>
        <taxon>Asteraceae</taxon>
        <taxon>Asteroideae</taxon>
        <taxon>Anthemideae</taxon>
        <taxon>Anthemidinae</taxon>
        <taxon>Tanacetum</taxon>
    </lineage>
</organism>
<dbReference type="PANTHER" id="PTHR11439:SF495">
    <property type="entry name" value="REVERSE TRANSCRIPTASE, RNA-DEPENDENT DNA POLYMERASE-RELATED"/>
    <property type="match status" value="1"/>
</dbReference>
<evidence type="ECO:0000256" key="2">
    <source>
        <dbReference type="SAM" id="MobiDB-lite"/>
    </source>
</evidence>
<feature type="region of interest" description="Disordered" evidence="2">
    <location>
        <begin position="827"/>
        <end position="859"/>
    </location>
</feature>
<evidence type="ECO:0000259" key="3">
    <source>
        <dbReference type="Pfam" id="PF07727"/>
    </source>
</evidence>
<keyword evidence="1" id="KW-0175">Coiled coil</keyword>
<reference evidence="5" key="2">
    <citation type="submission" date="2022-01" db="EMBL/GenBank/DDBJ databases">
        <authorList>
            <person name="Yamashiro T."/>
            <person name="Shiraishi A."/>
            <person name="Satake H."/>
            <person name="Nakayama K."/>
        </authorList>
    </citation>
    <scope>NUCLEOTIDE SEQUENCE</scope>
</reference>
<sequence>MILRALPSSWNNVAFLSTEDTSSSNEVNTANGVSTALGHNSQEQASLSSYTDDLMFSLFANLSNSPQLDDEDLEQIDHDDLEEMDLKWQVDMLSMRVKRFYKKTGRKIIFNGKEPVGFDKTKVECFNYHRRGHFARECRASRNQGNKNGDAGYRSRDNTRRTVPVETCDALVVQDNALIGQDGLGYDWSYIAQDKLTEFALMAYTVNSSRISNEKVNTVRVNGVNTAGQTAVSAVKGNGVTVDKAPQGNPQQALKNKGIFDSGCSRHMTGNKDFLTDYQDIDGGFVAFGGSARGGKITGKGKIRTDKLDFEDVFFVKELKKEVSTPTKSCVPIYVFYLLKLPSSDEVYKNDTADDAAGETHVQKPASENEQTLKNVLDKMIDQEKEAKEQSDAVRKEFEAQCNRHHLSGKSTRASSTNSFNTVSTPVNTAGGSRIFGDAGSSFVPLSKFTNLPHDPLMPDLEDTAEVQNTWHLLAEPTKTAQALDDESWVKAMQEELLQFKIQKVWTLVDLPYGKKAIGTKWVYRNKKDERGIVVRNKARLVAQGYKQEEGIDYDEMDVNQYLLYGTIEDEVYVIQPLGFMDPEFPEKVLQVEKALYGLHQAPRAWYETLSTYLLDNGFYRANNAQKVPDEFNGRAYFLLGFTSQAERGYSDYVAAIEDRKSTTGGCQFLGSRLISWQYKKQTVVANSTTEVEYIAASHCYGQVLWIPKSDVGFMDTILSHDLWSKWCISAADYTQVLFGLKLEGKYDDQLLNTARLSFLYLKKLCIASTKSLYVRLAPVGKGSATPPEPQPTPSTSQLNVSETQTELLPTETPLPVFHKPQTEAHIEQLLPSPTTYQRKRKTQKHRRTKKDTKLPQTSVPQDLEADEAVHKEGVTVWKGLSLLSERVLEQPIEPPLLEGHTSRSGEGRMEHQFELTANIPITPHDLPLPRGYTHGSDKGRLKLQELMTMCTKLSKQVLDLEKEKDAQAVEILRLNNRVESSNDKDASKQGRSSDKTRANVMQLLKWKLHENCGVHTLFMDGTPMEINMLLEAEEESTMAFKLIKFIKSMLEE</sequence>
<feature type="domain" description="Retrovirus-related Pol polyprotein from transposon TNT 1-94-like beta-barrel" evidence="4">
    <location>
        <begin position="259"/>
        <end position="322"/>
    </location>
</feature>
<dbReference type="Proteomes" id="UP001151760">
    <property type="component" value="Unassembled WGS sequence"/>
</dbReference>
<evidence type="ECO:0000313" key="5">
    <source>
        <dbReference type="EMBL" id="GJT02469.1"/>
    </source>
</evidence>
<dbReference type="Pfam" id="PF22936">
    <property type="entry name" value="Pol_BBD"/>
    <property type="match status" value="1"/>
</dbReference>
<dbReference type="InterPro" id="IPR036875">
    <property type="entry name" value="Znf_CCHC_sf"/>
</dbReference>
<evidence type="ECO:0000256" key="1">
    <source>
        <dbReference type="SAM" id="Coils"/>
    </source>
</evidence>
<dbReference type="InterPro" id="IPR013103">
    <property type="entry name" value="RVT_2"/>
</dbReference>
<gene>
    <name evidence="5" type="ORF">Tco_0823638</name>
</gene>
<dbReference type="EMBL" id="BQNB010012352">
    <property type="protein sequence ID" value="GJT02469.1"/>
    <property type="molecule type" value="Genomic_DNA"/>
</dbReference>